<reference evidence="2 3" key="1">
    <citation type="submission" date="2015-09" db="EMBL/GenBank/DDBJ databases">
        <title>Host preference determinants of Valsa canker pathogens revealed by comparative genomics.</title>
        <authorList>
            <person name="Yin Z."/>
            <person name="Huang L."/>
        </authorList>
    </citation>
    <scope>NUCLEOTIDE SEQUENCE [LARGE SCALE GENOMIC DNA]</scope>
    <source>
        <strain evidence="2 3">YSFL</strain>
    </source>
</reference>
<name>A0A423WCA9_CYTCH</name>
<sequence>MDPKEETKYDPPPYTASERTATPMPTTMAQLPIIHVQPHFTIVSNHINERQQDMVTSTNAPHQPMPAPMPSPIPFSNPWSHPPGRCFPRTFSMHYRPRLGGRRDYFLATRHAEPLNEITFHSILLPSIALHPGLDKSRAVASFSHSTVLGCSRIHATWLAGGHTDIRIRHVPLAWTFAARVGQVAGSGTAAVVERFEWRRTCGHAVHYHLGARRGWKLLRMNRAAQAREGAERSRDGAEVVAALAFGRDEVTEYGLRAYEAFRLLSFAFVGVGATGELGEEWEVLAAMTALGIWHRNRD</sequence>
<accession>A0A423WCA9</accession>
<protein>
    <submittedName>
        <fullName evidence="2">Uncharacterized protein</fullName>
    </submittedName>
</protein>
<comment type="caution">
    <text evidence="2">The sequence shown here is derived from an EMBL/GenBank/DDBJ whole genome shotgun (WGS) entry which is preliminary data.</text>
</comment>
<dbReference type="AlphaFoldDB" id="A0A423WCA9"/>
<feature type="region of interest" description="Disordered" evidence="1">
    <location>
        <begin position="1"/>
        <end position="22"/>
    </location>
</feature>
<gene>
    <name evidence="2" type="ORF">VSDG_02856</name>
</gene>
<evidence type="ECO:0000256" key="1">
    <source>
        <dbReference type="SAM" id="MobiDB-lite"/>
    </source>
</evidence>
<evidence type="ECO:0000313" key="2">
    <source>
        <dbReference type="EMBL" id="ROW01024.1"/>
    </source>
</evidence>
<evidence type="ECO:0000313" key="3">
    <source>
        <dbReference type="Proteomes" id="UP000284375"/>
    </source>
</evidence>
<proteinExistence type="predicted"/>
<dbReference type="Proteomes" id="UP000284375">
    <property type="component" value="Unassembled WGS sequence"/>
</dbReference>
<dbReference type="EMBL" id="LJZO01000007">
    <property type="protein sequence ID" value="ROW01024.1"/>
    <property type="molecule type" value="Genomic_DNA"/>
</dbReference>
<dbReference type="OrthoDB" id="3431997at2759"/>
<keyword evidence="3" id="KW-1185">Reference proteome</keyword>
<organism evidence="2 3">
    <name type="scientific">Cytospora chrysosperma</name>
    <name type="common">Cytospora canker fungus</name>
    <name type="synonym">Sphaeria chrysosperma</name>
    <dbReference type="NCBI Taxonomy" id="252740"/>
    <lineage>
        <taxon>Eukaryota</taxon>
        <taxon>Fungi</taxon>
        <taxon>Dikarya</taxon>
        <taxon>Ascomycota</taxon>
        <taxon>Pezizomycotina</taxon>
        <taxon>Sordariomycetes</taxon>
        <taxon>Sordariomycetidae</taxon>
        <taxon>Diaporthales</taxon>
        <taxon>Cytosporaceae</taxon>
        <taxon>Cytospora</taxon>
    </lineage>
</organism>